<dbReference type="GO" id="GO:0046872">
    <property type="term" value="F:metal ion binding"/>
    <property type="evidence" value="ECO:0007669"/>
    <property type="project" value="UniProtKB-KW"/>
</dbReference>
<feature type="binding site" evidence="4">
    <location>
        <position position="89"/>
    </location>
    <ligand>
        <name>Mg(2+)</name>
        <dbReference type="ChEBI" id="CHEBI:18420"/>
        <label>1</label>
        <note>catalytic</note>
    </ligand>
</feature>
<dbReference type="CDD" id="cd01637">
    <property type="entry name" value="IMPase_like"/>
    <property type="match status" value="1"/>
</dbReference>
<dbReference type="Gene3D" id="3.30.540.10">
    <property type="entry name" value="Fructose-1,6-Bisphosphatase, subunit A, domain 1"/>
    <property type="match status" value="1"/>
</dbReference>
<dbReference type="EMBL" id="JXCZ01000020">
    <property type="protein sequence ID" value="KOY79057.1"/>
    <property type="molecule type" value="Genomic_DNA"/>
</dbReference>
<keyword evidence="1 4" id="KW-0479">Metal-binding</keyword>
<dbReference type="Proteomes" id="UP000037749">
    <property type="component" value="Unassembled WGS sequence"/>
</dbReference>
<dbReference type="RefSeq" id="WP_053796703.1">
    <property type="nucleotide sequence ID" value="NZ_JXCZ01000020.1"/>
</dbReference>
<dbReference type="GO" id="GO:0006020">
    <property type="term" value="P:inositol metabolic process"/>
    <property type="evidence" value="ECO:0007669"/>
    <property type="project" value="TreeGrafter"/>
</dbReference>
<keyword evidence="2" id="KW-0378">Hydrolase</keyword>
<dbReference type="GO" id="GO:0007165">
    <property type="term" value="P:signal transduction"/>
    <property type="evidence" value="ECO:0007669"/>
    <property type="project" value="TreeGrafter"/>
</dbReference>
<evidence type="ECO:0000256" key="4">
    <source>
        <dbReference type="PIRSR" id="PIRSR600760-2"/>
    </source>
</evidence>
<evidence type="ECO:0000313" key="6">
    <source>
        <dbReference type="Proteomes" id="UP000037749"/>
    </source>
</evidence>
<evidence type="ECO:0000256" key="2">
    <source>
        <dbReference type="ARBA" id="ARBA00022801"/>
    </source>
</evidence>
<comment type="cofactor">
    <cofactor evidence="4">
        <name>Mg(2+)</name>
        <dbReference type="ChEBI" id="CHEBI:18420"/>
    </cofactor>
</comment>
<dbReference type="PROSITE" id="PS00629">
    <property type="entry name" value="IMP_1"/>
    <property type="match status" value="1"/>
</dbReference>
<dbReference type="PANTHER" id="PTHR20854">
    <property type="entry name" value="INOSITOL MONOPHOSPHATASE"/>
    <property type="match status" value="1"/>
</dbReference>
<feature type="binding site" evidence="4">
    <location>
        <position position="210"/>
    </location>
    <ligand>
        <name>Mg(2+)</name>
        <dbReference type="ChEBI" id="CHEBI:18420"/>
        <label>1</label>
        <note>catalytic</note>
    </ligand>
</feature>
<evidence type="ECO:0000256" key="1">
    <source>
        <dbReference type="ARBA" id="ARBA00022723"/>
    </source>
</evidence>
<gene>
    <name evidence="5" type="ORF">RZ72_13560</name>
</gene>
<dbReference type="AlphaFoldDB" id="A0A0M9DEQ6"/>
<name>A0A0M9DEQ6_9LACO</name>
<feature type="binding site" evidence="4">
    <location>
        <position position="91"/>
    </location>
    <ligand>
        <name>Mg(2+)</name>
        <dbReference type="ChEBI" id="CHEBI:18420"/>
        <label>1</label>
        <note>catalytic</note>
    </ligand>
</feature>
<evidence type="ECO:0000256" key="3">
    <source>
        <dbReference type="ARBA" id="ARBA00022842"/>
    </source>
</evidence>
<keyword evidence="3 4" id="KW-0460">Magnesium</keyword>
<accession>A0A0M9DEQ6</accession>
<dbReference type="InterPro" id="IPR020583">
    <property type="entry name" value="Inositol_monoP_metal-BS"/>
</dbReference>
<comment type="caution">
    <text evidence="5">The sequence shown here is derived from an EMBL/GenBank/DDBJ whole genome shotgun (WGS) entry which is preliminary data.</text>
</comment>
<dbReference type="GO" id="GO:0008934">
    <property type="term" value="F:inositol monophosphate 1-phosphatase activity"/>
    <property type="evidence" value="ECO:0007669"/>
    <property type="project" value="TreeGrafter"/>
</dbReference>
<dbReference type="SUPFAM" id="SSF56655">
    <property type="entry name" value="Carbohydrate phosphatase"/>
    <property type="match status" value="1"/>
</dbReference>
<sequence length="263" mass="29264">MNDLWLKNADEAIQSWFKEIREFTVSSLNQIHDVSTKSSRTDLVTDVDKSNEQFFIKKIREFDSKAHILGEEGFGDDVTNLDGHVWIVDPIDGTMNFVKQHNHFAIMLALYIDGKEELGYILDVMNDKLYHNWDGKVYENDIEINPPEDISLSEGLMGLSGPLLINNERNMQAISKASEGARIYGSAGIQIIAVLKGELVGYISTLKPWDIAAGKVLCDTLGIKVSDIDGNIIDVVSSDIVLVATKIAQKDILNIVKYGSDCD</sequence>
<reference evidence="5 6" key="1">
    <citation type="journal article" date="2015" name="Genome Biol. Evol.">
        <title>Functionally Structured Genomes in Lactobacillus kunkeei Colonizing the Honey Crop and Food Products of Honeybees and Stingless Bees.</title>
        <authorList>
            <person name="Tamarit D."/>
            <person name="Ellegaard K.M."/>
            <person name="Wikander J."/>
            <person name="Olofsson T."/>
            <person name="Vasquez A."/>
            <person name="Andersson S.G."/>
        </authorList>
    </citation>
    <scope>NUCLEOTIDE SEQUENCE [LARGE SCALE GENOMIC DNA]</scope>
    <source>
        <strain evidence="5 6">LAla</strain>
    </source>
</reference>
<feature type="binding site" evidence="4">
    <location>
        <position position="71"/>
    </location>
    <ligand>
        <name>Mg(2+)</name>
        <dbReference type="ChEBI" id="CHEBI:18420"/>
        <label>1</label>
        <note>catalytic</note>
    </ligand>
</feature>
<organism evidence="5 6">
    <name type="scientific">Apilactobacillus kunkeei</name>
    <dbReference type="NCBI Taxonomy" id="148814"/>
    <lineage>
        <taxon>Bacteria</taxon>
        <taxon>Bacillati</taxon>
        <taxon>Bacillota</taxon>
        <taxon>Bacilli</taxon>
        <taxon>Lactobacillales</taxon>
        <taxon>Lactobacillaceae</taxon>
        <taxon>Apilactobacillus</taxon>
    </lineage>
</organism>
<dbReference type="PATRIC" id="fig|148814.9.peg.875"/>
<dbReference type="Pfam" id="PF00459">
    <property type="entry name" value="Inositol_P"/>
    <property type="match status" value="1"/>
</dbReference>
<proteinExistence type="predicted"/>
<dbReference type="PRINTS" id="PR00377">
    <property type="entry name" value="IMPHPHTASES"/>
</dbReference>
<feature type="binding site" evidence="4">
    <location>
        <position position="92"/>
    </location>
    <ligand>
        <name>Mg(2+)</name>
        <dbReference type="ChEBI" id="CHEBI:18420"/>
        <label>1</label>
        <note>catalytic</note>
    </ligand>
</feature>
<evidence type="ECO:0000313" key="5">
    <source>
        <dbReference type="EMBL" id="KOY79057.1"/>
    </source>
</evidence>
<dbReference type="InterPro" id="IPR000760">
    <property type="entry name" value="Inositol_monophosphatase-like"/>
</dbReference>
<protein>
    <submittedName>
        <fullName evidence="5">Archaeal fructose-1,6-bisphosphatase related enzyme of inositol monophosphatase family</fullName>
    </submittedName>
</protein>
<dbReference type="PANTHER" id="PTHR20854:SF4">
    <property type="entry name" value="INOSITOL-1-MONOPHOSPHATASE-RELATED"/>
    <property type="match status" value="1"/>
</dbReference>
<dbReference type="Gene3D" id="3.40.190.80">
    <property type="match status" value="1"/>
</dbReference>